<dbReference type="GO" id="GO:0050661">
    <property type="term" value="F:NADP binding"/>
    <property type="evidence" value="ECO:0007669"/>
    <property type="project" value="InterPro"/>
</dbReference>
<dbReference type="RefSeq" id="WP_089882473.1">
    <property type="nucleotide sequence ID" value="NZ_FOYS01000005.1"/>
</dbReference>
<keyword evidence="2" id="KW-0520">NAD</keyword>
<dbReference type="SUPFAM" id="SSF48179">
    <property type="entry name" value="6-phosphogluconate dehydrogenase C-terminal domain-like"/>
    <property type="match status" value="1"/>
</dbReference>
<feature type="domain" description="6-phosphogluconate dehydrogenase NADP-binding" evidence="3">
    <location>
        <begin position="4"/>
        <end position="163"/>
    </location>
</feature>
<dbReference type="EMBL" id="FOYS01000005">
    <property type="protein sequence ID" value="SFR64302.1"/>
    <property type="molecule type" value="Genomic_DNA"/>
</dbReference>
<evidence type="ECO:0000256" key="1">
    <source>
        <dbReference type="ARBA" id="ARBA00023002"/>
    </source>
</evidence>
<reference evidence="6" key="1">
    <citation type="submission" date="2016-10" db="EMBL/GenBank/DDBJ databases">
        <authorList>
            <person name="Varghese N."/>
            <person name="Submissions S."/>
        </authorList>
    </citation>
    <scope>NUCLEOTIDE SEQUENCE [LARGE SCALE GENOMIC DNA]</scope>
    <source>
        <strain evidence="6">CGMCC 1.8711</strain>
    </source>
</reference>
<dbReference type="InterPro" id="IPR029154">
    <property type="entry name" value="HIBADH-like_NADP-bd"/>
</dbReference>
<dbReference type="Gene3D" id="1.10.1040.10">
    <property type="entry name" value="N-(1-d-carboxylethyl)-l-norvaline Dehydrogenase, domain 2"/>
    <property type="match status" value="1"/>
</dbReference>
<dbReference type="SMR" id="A0A1I6IC39"/>
<dbReference type="PIRSF" id="PIRSF000103">
    <property type="entry name" value="HIBADH"/>
    <property type="match status" value="1"/>
</dbReference>
<protein>
    <submittedName>
        <fullName evidence="5">2-hydroxy-3-oxopropionate reductase</fullName>
    </submittedName>
</protein>
<dbReference type="Pfam" id="PF03446">
    <property type="entry name" value="NAD_binding_2"/>
    <property type="match status" value="1"/>
</dbReference>
<dbReference type="InterPro" id="IPR008927">
    <property type="entry name" value="6-PGluconate_DH-like_C_sf"/>
</dbReference>
<dbReference type="PANTHER" id="PTHR43060">
    <property type="entry name" value="3-HYDROXYISOBUTYRATE DEHYDROGENASE-LIKE 1, MITOCHONDRIAL-RELATED"/>
    <property type="match status" value="1"/>
</dbReference>
<sequence>MLPRVGIVGAGRMGSRMGTNLLDAGYELTVFDLDEERVDALVQRGATGATSASDVAAQSDVVLTSLPHTEAVEETYLGDDGLVFAAREGSVLMETSTVVPEAIEAIDEALADRDVEFVDAPVIGTPVEAAAATLTIVVGSTAAAFDRVDDLLATLGDRVEHVGRPGQGKRLKLANNVMTYGNFAIAAEMFAVVSRLGIDPELFFDVTQSGVAQAAIVETKAPKLFERDFTPGFTFEGVLKDLRYCLDMKTETGVATPLASTVVEQYVLGARVAGPETDYAALVDALTDLDVEV</sequence>
<dbReference type="Proteomes" id="UP000243250">
    <property type="component" value="Unassembled WGS sequence"/>
</dbReference>
<organism evidence="5 6">
    <name type="scientific">Halogeometricum limi</name>
    <dbReference type="NCBI Taxonomy" id="555875"/>
    <lineage>
        <taxon>Archaea</taxon>
        <taxon>Methanobacteriati</taxon>
        <taxon>Methanobacteriota</taxon>
        <taxon>Stenosarchaea group</taxon>
        <taxon>Halobacteria</taxon>
        <taxon>Halobacteriales</taxon>
        <taxon>Haloferacaceae</taxon>
        <taxon>Halogeometricum</taxon>
    </lineage>
</organism>
<evidence type="ECO:0000256" key="2">
    <source>
        <dbReference type="ARBA" id="ARBA00023027"/>
    </source>
</evidence>
<dbReference type="Pfam" id="PF14833">
    <property type="entry name" value="NAD_binding_11"/>
    <property type="match status" value="1"/>
</dbReference>
<dbReference type="GO" id="GO:0016491">
    <property type="term" value="F:oxidoreductase activity"/>
    <property type="evidence" value="ECO:0007669"/>
    <property type="project" value="UniProtKB-KW"/>
</dbReference>
<dbReference type="AlphaFoldDB" id="A0A1I6IC39"/>
<keyword evidence="1" id="KW-0560">Oxidoreductase</keyword>
<dbReference type="Gene3D" id="3.40.50.720">
    <property type="entry name" value="NAD(P)-binding Rossmann-like Domain"/>
    <property type="match status" value="1"/>
</dbReference>
<evidence type="ECO:0000313" key="6">
    <source>
        <dbReference type="Proteomes" id="UP000243250"/>
    </source>
</evidence>
<dbReference type="STRING" id="555875.SAMN04488124_3025"/>
<evidence type="ECO:0000259" key="4">
    <source>
        <dbReference type="Pfam" id="PF14833"/>
    </source>
</evidence>
<evidence type="ECO:0000313" key="5">
    <source>
        <dbReference type="EMBL" id="SFR64302.1"/>
    </source>
</evidence>
<dbReference type="PANTHER" id="PTHR43060:SF15">
    <property type="entry name" value="3-HYDROXYISOBUTYRATE DEHYDROGENASE-LIKE 1, MITOCHONDRIAL-RELATED"/>
    <property type="match status" value="1"/>
</dbReference>
<dbReference type="InterPro" id="IPR036291">
    <property type="entry name" value="NAD(P)-bd_dom_sf"/>
</dbReference>
<evidence type="ECO:0000259" key="3">
    <source>
        <dbReference type="Pfam" id="PF03446"/>
    </source>
</evidence>
<dbReference type="OrthoDB" id="23890at2157"/>
<proteinExistence type="predicted"/>
<gene>
    <name evidence="5" type="ORF">SAMN04488124_3025</name>
</gene>
<feature type="domain" description="3-hydroxyisobutyrate dehydrogenase-like NAD-binding" evidence="4">
    <location>
        <begin position="166"/>
        <end position="285"/>
    </location>
</feature>
<dbReference type="InterPro" id="IPR006115">
    <property type="entry name" value="6PGDH_NADP-bd"/>
</dbReference>
<keyword evidence="6" id="KW-1185">Reference proteome</keyword>
<dbReference type="GO" id="GO:0051287">
    <property type="term" value="F:NAD binding"/>
    <property type="evidence" value="ECO:0007669"/>
    <property type="project" value="InterPro"/>
</dbReference>
<dbReference type="InterPro" id="IPR013328">
    <property type="entry name" value="6PGD_dom2"/>
</dbReference>
<name>A0A1I6IC39_9EURY</name>
<dbReference type="InterPro" id="IPR015815">
    <property type="entry name" value="HIBADH-related"/>
</dbReference>
<dbReference type="SUPFAM" id="SSF51735">
    <property type="entry name" value="NAD(P)-binding Rossmann-fold domains"/>
    <property type="match status" value="1"/>
</dbReference>
<accession>A0A1I6IC39</accession>